<dbReference type="OrthoDB" id="3267263at2"/>
<evidence type="ECO:0000313" key="1">
    <source>
        <dbReference type="EMBL" id="SED74800.1"/>
    </source>
</evidence>
<name>A0A1H5D7V0_9MICO</name>
<dbReference type="RefSeq" id="WP_089771616.1">
    <property type="nucleotide sequence ID" value="NZ_FNTX01000001.1"/>
</dbReference>
<dbReference type="AlphaFoldDB" id="A0A1H5D7V0"/>
<dbReference type="Proteomes" id="UP000199220">
    <property type="component" value="Unassembled WGS sequence"/>
</dbReference>
<keyword evidence="2" id="KW-1185">Reference proteome</keyword>
<accession>A0A1H5D7V0</accession>
<dbReference type="STRING" id="648782.SAMN04488554_0592"/>
<dbReference type="EMBL" id="FNTX01000001">
    <property type="protein sequence ID" value="SED74800.1"/>
    <property type="molecule type" value="Genomic_DNA"/>
</dbReference>
<sequence length="138" mass="14528">MGFALHRLPLRLTAGAFILNSGLNKLNLDAESAAGLQQMALNAFPQLEQLSAEDFGTYLAAGEIALGTSLLTPFLPSKLVGLGLTAFAGSLVWLYLRTPGMTESDGIRPTPEGIGMAKDIFLLGIGLALLLERKGSKV</sequence>
<reference evidence="2" key="1">
    <citation type="submission" date="2016-10" db="EMBL/GenBank/DDBJ databases">
        <authorList>
            <person name="Varghese N."/>
            <person name="Submissions S."/>
        </authorList>
    </citation>
    <scope>NUCLEOTIDE SEQUENCE [LARGE SCALE GENOMIC DNA]</scope>
    <source>
        <strain evidence="2">DSM 21368</strain>
    </source>
</reference>
<proteinExistence type="predicted"/>
<gene>
    <name evidence="1" type="ORF">SAMN04488554_0592</name>
</gene>
<organism evidence="1 2">
    <name type="scientific">Ruania alba</name>
    <dbReference type="NCBI Taxonomy" id="648782"/>
    <lineage>
        <taxon>Bacteria</taxon>
        <taxon>Bacillati</taxon>
        <taxon>Actinomycetota</taxon>
        <taxon>Actinomycetes</taxon>
        <taxon>Micrococcales</taxon>
        <taxon>Ruaniaceae</taxon>
        <taxon>Ruania</taxon>
    </lineage>
</organism>
<evidence type="ECO:0000313" key="2">
    <source>
        <dbReference type="Proteomes" id="UP000199220"/>
    </source>
</evidence>
<protein>
    <submittedName>
        <fullName evidence="1">DoxX protein</fullName>
    </submittedName>
</protein>